<dbReference type="InterPro" id="IPR036188">
    <property type="entry name" value="FAD/NAD-bd_sf"/>
</dbReference>
<dbReference type="InterPro" id="IPR050493">
    <property type="entry name" value="FAD-dep_Monooxygenase_BioMet"/>
</dbReference>
<sequence>MPLTDIYYLPHLPHWHSDRMVVLGDAAPAPSSSSGQGASLAIEDGVVLARCLRDLPIPEALRRFEALRKPRVEEIIERAARVNRSKAAGPLSRAFMAIFLPIVMPLVARGKSMRRTYEYHLDWDERVV</sequence>
<dbReference type="SUPFAM" id="SSF51905">
    <property type="entry name" value="FAD/NAD(P)-binding domain"/>
    <property type="match status" value="1"/>
</dbReference>
<reference evidence="3 4" key="1">
    <citation type="submission" date="2019-11" db="EMBL/GenBank/DDBJ databases">
        <title>Nocardia sp. nov. CT2-14 isolated from soil.</title>
        <authorList>
            <person name="Kanchanasin P."/>
            <person name="Tanasupawat S."/>
            <person name="Yuki M."/>
            <person name="Kudo T."/>
        </authorList>
    </citation>
    <scope>NUCLEOTIDE SEQUENCE [LARGE SCALE GENOMIC DNA]</scope>
    <source>
        <strain evidence="3 4">CT2-14</strain>
    </source>
</reference>
<name>A0A6I3KV62_9NOCA</name>
<protein>
    <recommendedName>
        <fullName evidence="5">FAD-binding domain-containing protein</fullName>
    </recommendedName>
</protein>
<dbReference type="RefSeq" id="WP_154787440.1">
    <property type="nucleotide sequence ID" value="NZ_WMBB01000004.1"/>
</dbReference>
<dbReference type="PANTHER" id="PTHR13789:SF309">
    <property type="entry name" value="PUTATIVE (AFU_ORTHOLOGUE AFUA_6G14510)-RELATED"/>
    <property type="match status" value="1"/>
</dbReference>
<dbReference type="EMBL" id="WMBB01000004">
    <property type="protein sequence ID" value="MTE12926.1"/>
    <property type="molecule type" value="Genomic_DNA"/>
</dbReference>
<comment type="caution">
    <text evidence="3">The sequence shown here is derived from an EMBL/GenBank/DDBJ whole genome shotgun (WGS) entry which is preliminary data.</text>
</comment>
<accession>A0A6I3KV62</accession>
<keyword evidence="4" id="KW-1185">Reference proteome</keyword>
<dbReference type="GO" id="GO:0004497">
    <property type="term" value="F:monooxygenase activity"/>
    <property type="evidence" value="ECO:0007669"/>
    <property type="project" value="UniProtKB-KW"/>
</dbReference>
<evidence type="ECO:0008006" key="5">
    <source>
        <dbReference type="Google" id="ProtNLM"/>
    </source>
</evidence>
<dbReference type="AlphaFoldDB" id="A0A6I3KV62"/>
<organism evidence="3 4">
    <name type="scientific">Nocardia aurantiaca</name>
    <dbReference type="NCBI Taxonomy" id="2675850"/>
    <lineage>
        <taxon>Bacteria</taxon>
        <taxon>Bacillati</taxon>
        <taxon>Actinomycetota</taxon>
        <taxon>Actinomycetes</taxon>
        <taxon>Mycobacteriales</taxon>
        <taxon>Nocardiaceae</taxon>
        <taxon>Nocardia</taxon>
    </lineage>
</organism>
<dbReference type="Gene3D" id="3.50.50.60">
    <property type="entry name" value="FAD/NAD(P)-binding domain"/>
    <property type="match status" value="1"/>
</dbReference>
<dbReference type="PANTHER" id="PTHR13789">
    <property type="entry name" value="MONOOXYGENASE"/>
    <property type="match status" value="1"/>
</dbReference>
<dbReference type="Proteomes" id="UP000432464">
    <property type="component" value="Unassembled WGS sequence"/>
</dbReference>
<evidence type="ECO:0000256" key="1">
    <source>
        <dbReference type="ARBA" id="ARBA00023002"/>
    </source>
</evidence>
<keyword evidence="2" id="KW-0503">Monooxygenase</keyword>
<gene>
    <name evidence="3" type="ORF">GLP40_09080</name>
</gene>
<evidence type="ECO:0000256" key="2">
    <source>
        <dbReference type="ARBA" id="ARBA00023033"/>
    </source>
</evidence>
<keyword evidence="1" id="KW-0560">Oxidoreductase</keyword>
<proteinExistence type="predicted"/>
<evidence type="ECO:0000313" key="4">
    <source>
        <dbReference type="Proteomes" id="UP000432464"/>
    </source>
</evidence>
<evidence type="ECO:0000313" key="3">
    <source>
        <dbReference type="EMBL" id="MTE12926.1"/>
    </source>
</evidence>